<evidence type="ECO:0000313" key="8">
    <source>
        <dbReference type="EMBL" id="HAB1591885.1"/>
    </source>
</evidence>
<dbReference type="EMBL" id="DAAGWH010000013">
    <property type="protein sequence ID" value="HAB4819329.1"/>
    <property type="molecule type" value="Genomic_DNA"/>
</dbReference>
<dbReference type="EMBL" id="DAAHAD010000007">
    <property type="protein sequence ID" value="HAB5265253.1"/>
    <property type="molecule type" value="Genomic_DNA"/>
</dbReference>
<gene>
    <name evidence="3" type="ORF">AA04_04950</name>
    <name evidence="4" type="ORF">C9711_08835</name>
    <name evidence="6" type="ORF">CGA83_17795</name>
    <name evidence="5" type="ORF">D0214_10015</name>
    <name evidence="34" type="ORF">E2E95_08780</name>
    <name evidence="31" type="ORF">G2930_03670</name>
    <name evidence="32" type="ORF">G2969_14065</name>
    <name evidence="23" type="ORF">GB044_04505</name>
    <name evidence="21" type="ORF">GB065_09620</name>
    <name evidence="24" type="ORF">GB089_08760</name>
    <name evidence="12" type="ORF">GB150_06620</name>
    <name evidence="27" type="ORF">GB153_03330</name>
    <name evidence="28" type="ORF">GB170_08115</name>
    <name evidence="13" type="ORF">GB242_07930</name>
    <name evidence="11" type="ORF">GB347_08675</name>
    <name evidence="33" type="ORF">GB351_14490</name>
    <name evidence="19" type="ORF">GB386_05625</name>
    <name evidence="25" type="ORF">GB415_05070</name>
    <name evidence="9" type="ORF">GB461_09480</name>
    <name evidence="26" type="ORF">GB615_10720</name>
    <name evidence="30" type="ORF">GBS40_08760</name>
    <name evidence="29" type="ORF">GBV33_06285</name>
    <name evidence="14" type="ORF">GBV98_05085</name>
    <name evidence="8" type="ORF">GBW74_06340</name>
    <name evidence="7" type="ORF">GBX16_08535</name>
    <name evidence="15" type="ORF">GBX60_07530</name>
    <name evidence="16" type="ORF">GBX71_13935</name>
    <name evidence="10" type="ORF">GBY72_15250</name>
    <name evidence="17" type="ORF">GBY76_06490</name>
    <name evidence="20" type="ORF">GBY83_06110</name>
    <name evidence="22" type="ORF">GBY89_14645</name>
    <name evidence="18" type="ORF">GBZ00_12070</name>
    <name evidence="2" type="ORF">OL14_08480</name>
</gene>
<evidence type="ECO:0000313" key="19">
    <source>
        <dbReference type="EMBL" id="HAB4593541.1"/>
    </source>
</evidence>
<dbReference type="EMBL" id="AAHGAG010000002">
    <property type="protein sequence ID" value="EBV6810359.1"/>
    <property type="molecule type" value="Genomic_DNA"/>
</dbReference>
<reference evidence="4" key="3">
    <citation type="submission" date="2018-07" db="EMBL/GenBank/DDBJ databases">
        <authorList>
            <consortium name="NARMS: The National Antimicrobial Resistance Monitoring System"/>
        </authorList>
    </citation>
    <scope>NUCLEOTIDE SEQUENCE [LARGE SCALE GENOMIC DNA]</scope>
    <source>
        <strain evidence="4">FSIS11808084</strain>
    </source>
</reference>
<dbReference type="EMBL" id="AAKSTH010000010">
    <property type="protein sequence ID" value="ECV0874514.1"/>
    <property type="molecule type" value="Genomic_DNA"/>
</dbReference>
<evidence type="ECO:0000313" key="25">
    <source>
        <dbReference type="EMBL" id="HAB5265253.1"/>
    </source>
</evidence>
<evidence type="ECO:0000313" key="14">
    <source>
        <dbReference type="EMBL" id="HAB3918442.1"/>
    </source>
</evidence>
<evidence type="ECO:0000313" key="21">
    <source>
        <dbReference type="EMBL" id="HAB4701572.1"/>
    </source>
</evidence>
<evidence type="ECO:0000313" key="28">
    <source>
        <dbReference type="EMBL" id="HAB5697418.1"/>
    </source>
</evidence>
<dbReference type="EMBL" id="DAAHBW010000005">
    <property type="protein sequence ID" value="HAB5575827.1"/>
    <property type="molecule type" value="Genomic_DNA"/>
</dbReference>
<dbReference type="EMBL" id="DAAFUV010000014">
    <property type="protein sequence ID" value="HAB1591885.1"/>
    <property type="molecule type" value="Genomic_DNA"/>
</dbReference>
<evidence type="ECO:0000313" key="17">
    <source>
        <dbReference type="EMBL" id="HAB4491180.1"/>
    </source>
</evidence>
<evidence type="ECO:0000313" key="2">
    <source>
        <dbReference type="EMBL" id="EBV6109688.1"/>
    </source>
</evidence>
<evidence type="ECO:0000313" key="7">
    <source>
        <dbReference type="EMBL" id="HAB1443736.1"/>
    </source>
</evidence>
<dbReference type="InterPro" id="IPR018691">
    <property type="entry name" value="DUF2188"/>
</dbReference>
<evidence type="ECO:0000313" key="20">
    <source>
        <dbReference type="EMBL" id="HAB4664375.1"/>
    </source>
</evidence>
<evidence type="ECO:0000313" key="27">
    <source>
        <dbReference type="EMBL" id="HAB5575827.1"/>
    </source>
</evidence>
<evidence type="ECO:0000313" key="4">
    <source>
        <dbReference type="EMBL" id="ECU0428486.1"/>
    </source>
</evidence>
<evidence type="ECO:0000313" key="18">
    <source>
        <dbReference type="EMBL" id="HAB4514215.1"/>
    </source>
</evidence>
<evidence type="ECO:0000313" key="3">
    <source>
        <dbReference type="EMBL" id="EBV6810359.1"/>
    </source>
</evidence>
<reference evidence="26" key="1">
    <citation type="journal article" date="2018" name="Genome Biol.">
        <title>SKESA: strategic k-mer extension for scrupulous assemblies.</title>
        <authorList>
            <person name="Souvorov A."/>
            <person name="Agarwala R."/>
            <person name="Lipman D.J."/>
        </authorList>
    </citation>
    <scope>NUCLEOTIDE SEQUENCE</scope>
    <source>
        <strain evidence="26">Salmonella enterica</strain>
    </source>
</reference>
<comment type="caution">
    <text evidence="26">The sequence shown here is derived from an EMBL/GenBank/DDBJ whole genome shotgun (WGS) entry which is preliminary data.</text>
</comment>
<evidence type="ECO:0000313" key="35">
    <source>
        <dbReference type="Proteomes" id="UP000307695"/>
    </source>
</evidence>
<evidence type="ECO:0000313" key="9">
    <source>
        <dbReference type="EMBL" id="HAB1632947.1"/>
    </source>
</evidence>
<dbReference type="EMBL" id="DAAGUZ010000009">
    <property type="protein sequence ID" value="HAB4664375.1"/>
    <property type="molecule type" value="Genomic_DNA"/>
</dbReference>
<dbReference type="EMBL" id="DAAFYQ010000015">
    <property type="protein sequence ID" value="HAB2049353.1"/>
    <property type="molecule type" value="Genomic_DNA"/>
</dbReference>
<evidence type="ECO:0000256" key="1">
    <source>
        <dbReference type="SAM" id="MobiDB-lite"/>
    </source>
</evidence>
<dbReference type="EMBL" id="DAAGVH010000003">
    <property type="protein sequence ID" value="HAB4701572.1"/>
    <property type="molecule type" value="Genomic_DNA"/>
</dbReference>
<reference evidence="34" key="6">
    <citation type="submission" date="2019-03" db="EMBL/GenBank/DDBJ databases">
        <authorList>
            <person name="Tay M."/>
        </authorList>
    </citation>
    <scope>NUCLEOTIDE SEQUENCE</scope>
    <source>
        <strain evidence="34">SL_63_S360</strain>
    </source>
</reference>
<evidence type="ECO:0000313" key="16">
    <source>
        <dbReference type="EMBL" id="HAB4264796.1"/>
    </source>
</evidence>
<dbReference type="EMBL" id="AAMLZP010000036">
    <property type="protein sequence ID" value="EDI7464848.1"/>
    <property type="molecule type" value="Genomic_DNA"/>
</dbReference>
<dbReference type="EMBL" id="SMQU01000003">
    <property type="protein sequence ID" value="TLC01847.1"/>
    <property type="molecule type" value="Genomic_DNA"/>
</dbReference>
<evidence type="ECO:0000313" key="11">
    <source>
        <dbReference type="EMBL" id="HAB2031940.1"/>
    </source>
</evidence>
<dbReference type="Proteomes" id="UP000839897">
    <property type="component" value="Unassembled WGS sequence"/>
</dbReference>
<dbReference type="EMBL" id="DAAGUJ010000005">
    <property type="protein sequence ID" value="HAB4593541.1"/>
    <property type="molecule type" value="Genomic_DNA"/>
</dbReference>
<dbReference type="AlphaFoldDB" id="A0A418Z8T6"/>
<evidence type="ECO:0000313" key="29">
    <source>
        <dbReference type="EMBL" id="HAB6079340.1"/>
    </source>
</evidence>
<dbReference type="EMBL" id="DAAWIZ010000063">
    <property type="protein sequence ID" value="HAF8088612.1"/>
    <property type="molecule type" value="Genomic_DNA"/>
</dbReference>
<name>A0A418Z8T6_SALET</name>
<dbReference type="EMBL" id="DAAGOU010000008">
    <property type="protein sequence ID" value="HAB3918442.1"/>
    <property type="molecule type" value="Genomic_DNA"/>
</dbReference>
<evidence type="ECO:0000313" key="32">
    <source>
        <dbReference type="EMBL" id="HAE1541707.1"/>
    </source>
</evidence>
<organism evidence="26">
    <name type="scientific">Salmonella enterica subsp. enterica serovar Mbandaka</name>
    <dbReference type="NCBI Taxonomy" id="192954"/>
    <lineage>
        <taxon>Bacteria</taxon>
        <taxon>Pseudomonadati</taxon>
        <taxon>Pseudomonadota</taxon>
        <taxon>Gammaproteobacteria</taxon>
        <taxon>Enterobacterales</taxon>
        <taxon>Enterobacteriaceae</taxon>
        <taxon>Salmonella</taxon>
    </lineage>
</organism>
<dbReference type="EMBL" id="DAAQXP010000007">
    <property type="protein sequence ID" value="HAE1289991.1"/>
    <property type="molecule type" value="Genomic_DNA"/>
</dbReference>
<proteinExistence type="predicted"/>
<reference evidence="6" key="2">
    <citation type="submission" date="2018-07" db="EMBL/GenBank/DDBJ databases">
        <authorList>
            <person name="Ashton P.M."/>
            <person name="Dallman T."/>
            <person name="Nair S."/>
            <person name="De Pinna E."/>
            <person name="Peters T."/>
            <person name="Grant K."/>
        </authorList>
    </citation>
    <scope>NUCLEOTIDE SEQUENCE</scope>
    <source>
        <strain evidence="6">167025</strain>
    </source>
</reference>
<dbReference type="EMBL" id="DAAGTR010000008">
    <property type="protein sequence ID" value="HAB4514215.1"/>
    <property type="molecule type" value="Genomic_DNA"/>
</dbReference>
<dbReference type="EMBL" id="AAHFUD010000003">
    <property type="protein sequence ID" value="EBV6109688.1"/>
    <property type="molecule type" value="Genomic_DNA"/>
</dbReference>
<dbReference type="EMBL" id="DAAHGZ010000014">
    <property type="protein sequence ID" value="HAB6079340.1"/>
    <property type="molecule type" value="Genomic_DNA"/>
</dbReference>
<dbReference type="EMBL" id="DAAGBS010000018">
    <property type="protein sequence ID" value="HAB2400914.1"/>
    <property type="molecule type" value="Genomic_DNA"/>
</dbReference>
<dbReference type="EMBL" id="DAAGTN010000003">
    <property type="protein sequence ID" value="HAB4491180.1"/>
    <property type="molecule type" value="Genomic_DNA"/>
</dbReference>
<dbReference type="EMBL" id="DAAFUS010000018">
    <property type="protein sequence ID" value="HAB1443736.1"/>
    <property type="molecule type" value="Genomic_DNA"/>
</dbReference>
<dbReference type="Pfam" id="PF09954">
    <property type="entry name" value="DUF2188"/>
    <property type="match status" value="1"/>
</dbReference>
<evidence type="ECO:0000313" key="30">
    <source>
        <dbReference type="EMBL" id="HAB6329949.1"/>
    </source>
</evidence>
<feature type="compositionally biased region" description="Basic and acidic residues" evidence="1">
    <location>
        <begin position="1"/>
        <end position="28"/>
    </location>
</feature>
<protein>
    <submittedName>
        <fullName evidence="26">DUF2188 domain-containing protein</fullName>
    </submittedName>
</protein>
<dbReference type="Proteomes" id="UP000307695">
    <property type="component" value="Unassembled WGS sequence"/>
</dbReference>
<evidence type="ECO:0000313" key="24">
    <source>
        <dbReference type="EMBL" id="HAB5192461.1"/>
    </source>
</evidence>
<evidence type="ECO:0000313" key="15">
    <source>
        <dbReference type="EMBL" id="HAB4076652.1"/>
    </source>
</evidence>
<feature type="region of interest" description="Disordered" evidence="1">
    <location>
        <begin position="48"/>
        <end position="76"/>
    </location>
</feature>
<dbReference type="EMBL" id="DAAHJF010000003">
    <property type="protein sequence ID" value="HAB6329949.1"/>
    <property type="molecule type" value="Genomic_DNA"/>
</dbReference>
<reference evidence="34 35" key="5">
    <citation type="journal article" date="2019" name="Foodborne Pathog. Dis.">
        <title>Whole Genome Sequencing Analysis of Nontyphoidal Salmonella enterica of Chicken Meat and Human Origin Under Surveillance in Sri Lanka.</title>
        <authorList>
            <person name="Tay M.Y.F."/>
            <person name="Pathirage S."/>
            <person name="Chandrasekaran L."/>
            <person name="Wickramasuriya U."/>
            <person name="Sadeepanie N."/>
            <person name="Waidyarathna K.D.K."/>
            <person name="Liyanage L.D.C."/>
            <person name="Seow K.L.G."/>
            <person name="Hendriksen R.S."/>
            <person name="Takeuchi M.T."/>
            <person name="Schlundt J."/>
        </authorList>
    </citation>
    <scope>NUCLEOTIDE SEQUENCE [LARGE SCALE GENOMIC DNA]</scope>
    <source>
        <strain evidence="34 35">SL_63_S360</strain>
    </source>
</reference>
<evidence type="ECO:0000313" key="10">
    <source>
        <dbReference type="EMBL" id="HAB1856769.1"/>
    </source>
</evidence>
<feature type="region of interest" description="Disordered" evidence="1">
    <location>
        <begin position="1"/>
        <end position="34"/>
    </location>
</feature>
<evidence type="ECO:0000313" key="12">
    <source>
        <dbReference type="EMBL" id="HAB2049353.1"/>
    </source>
</evidence>
<dbReference type="EMBL" id="DAAGPX010000006">
    <property type="protein sequence ID" value="HAB4076652.1"/>
    <property type="molecule type" value="Genomic_DNA"/>
</dbReference>
<evidence type="ECO:0000313" key="22">
    <source>
        <dbReference type="EMBL" id="HAB4819329.1"/>
    </source>
</evidence>
<accession>A0A418Z8T6</accession>
<evidence type="ECO:0000313" key="6">
    <source>
        <dbReference type="EMBL" id="EDI7464848.1"/>
    </source>
</evidence>
<evidence type="ECO:0000313" key="31">
    <source>
        <dbReference type="EMBL" id="HAE1289991.1"/>
    </source>
</evidence>
<dbReference type="EMBL" id="DAAFYN010000020">
    <property type="protein sequence ID" value="HAB2031940.1"/>
    <property type="molecule type" value="Genomic_DNA"/>
</dbReference>
<dbReference type="EMBL" id="DAAGRN010000024">
    <property type="protein sequence ID" value="HAB4264796.1"/>
    <property type="molecule type" value="Genomic_DNA"/>
</dbReference>
<reference evidence="3" key="4">
    <citation type="submission" date="2018-08" db="EMBL/GenBank/DDBJ databases">
        <authorList>
            <consortium name="GenomeTrakr network: Whole genome sequencing for foodborne pathogen traceback"/>
        </authorList>
    </citation>
    <scope>NUCLEOTIDE SEQUENCE</scope>
    <source>
        <strain evidence="5">FSIS11813077</strain>
        <strain evidence="3">FSW0086</strain>
        <strain evidence="2">NY-30482</strain>
    </source>
</reference>
<evidence type="ECO:0000313" key="5">
    <source>
        <dbReference type="EMBL" id="ECV0874514.1"/>
    </source>
</evidence>
<evidence type="ECO:0000313" key="34">
    <source>
        <dbReference type="EMBL" id="TLC01847.1"/>
    </source>
</evidence>
<reference evidence="26" key="7">
    <citation type="submission" date="2019-10" db="EMBL/GenBank/DDBJ databases">
        <authorList>
            <consortium name="NCBI Pathogen Detection Project"/>
        </authorList>
    </citation>
    <scope>NUCLEOTIDE SEQUENCE</scope>
    <source>
        <strain evidence="26">Salmonella enterica</strain>
    </source>
</reference>
<evidence type="ECO:0000313" key="23">
    <source>
        <dbReference type="EMBL" id="HAB4983710.1"/>
    </source>
</evidence>
<dbReference type="EMBL" id="DAAGYA010000006">
    <property type="protein sequence ID" value="HAB4983710.1"/>
    <property type="molecule type" value="Genomic_DNA"/>
</dbReference>
<dbReference type="EMBL" id="AAKORV010000003">
    <property type="protein sequence ID" value="ECU0428486.1"/>
    <property type="molecule type" value="Genomic_DNA"/>
</dbReference>
<evidence type="ECO:0000313" key="26">
    <source>
        <dbReference type="EMBL" id="HAB5338828.1"/>
    </source>
</evidence>
<dbReference type="EMBL" id="DAAHDM010000009">
    <property type="protein sequence ID" value="HAB5697418.1"/>
    <property type="molecule type" value="Genomic_DNA"/>
</dbReference>
<dbReference type="EMBL" id="DAAFXA010000014">
    <property type="protein sequence ID" value="HAB1856769.1"/>
    <property type="molecule type" value="Genomic_DNA"/>
</dbReference>
<dbReference type="EMBL" id="DAAFVC010000003">
    <property type="protein sequence ID" value="HAB1632947.1"/>
    <property type="molecule type" value="Genomic_DNA"/>
</dbReference>
<evidence type="ECO:0000313" key="13">
    <source>
        <dbReference type="EMBL" id="HAB2400914.1"/>
    </source>
</evidence>
<dbReference type="EMBL" id="DAAHAT010000009">
    <property type="protein sequence ID" value="HAB5338828.1"/>
    <property type="molecule type" value="Genomic_DNA"/>
</dbReference>
<sequence>MMGKDQHVVKRDDGWAVRGENNTKDTSHHATQQEAIDAARKIAKNQESELVIHGRDGKIRAKDSYGNDPCPPKDKN</sequence>
<dbReference type="EMBL" id="DAAGZN010000010">
    <property type="protein sequence ID" value="HAB5192461.1"/>
    <property type="molecule type" value="Genomic_DNA"/>
</dbReference>
<dbReference type="EMBL" id="DAAQZL010000027">
    <property type="protein sequence ID" value="HAE1541707.1"/>
    <property type="molecule type" value="Genomic_DNA"/>
</dbReference>
<evidence type="ECO:0000313" key="33">
    <source>
        <dbReference type="EMBL" id="HAF8088612.1"/>
    </source>
</evidence>